<evidence type="ECO:0008006" key="3">
    <source>
        <dbReference type="Google" id="ProtNLM"/>
    </source>
</evidence>
<comment type="caution">
    <text evidence="1">The sequence shown here is derived from an EMBL/GenBank/DDBJ whole genome shotgun (WGS) entry which is preliminary data.</text>
</comment>
<dbReference type="SUPFAM" id="SSF103196">
    <property type="entry name" value="Roadblock/LC7 domain"/>
    <property type="match status" value="1"/>
</dbReference>
<reference evidence="1 2" key="1">
    <citation type="submission" date="2014-12" db="EMBL/GenBank/DDBJ databases">
        <title>Genome assembly of Enhygromyxa salina DSM 15201.</title>
        <authorList>
            <person name="Sharma G."/>
            <person name="Subramanian S."/>
        </authorList>
    </citation>
    <scope>NUCLEOTIDE SEQUENCE [LARGE SCALE GENOMIC DNA]</scope>
    <source>
        <strain evidence="1 2">DSM 15201</strain>
    </source>
</reference>
<organism evidence="1 2">
    <name type="scientific">Enhygromyxa salina</name>
    <dbReference type="NCBI Taxonomy" id="215803"/>
    <lineage>
        <taxon>Bacteria</taxon>
        <taxon>Pseudomonadati</taxon>
        <taxon>Myxococcota</taxon>
        <taxon>Polyangia</taxon>
        <taxon>Nannocystales</taxon>
        <taxon>Nannocystaceae</taxon>
        <taxon>Enhygromyxa</taxon>
    </lineage>
</organism>
<protein>
    <recommendedName>
        <fullName evidence="3">Roadblock/LAMTOR2 domain-containing protein</fullName>
    </recommendedName>
</protein>
<dbReference type="EMBL" id="JMCC02000105">
    <property type="protein sequence ID" value="KIG13180.1"/>
    <property type="molecule type" value="Genomic_DNA"/>
</dbReference>
<dbReference type="AlphaFoldDB" id="A0A0C2CU85"/>
<dbReference type="Proteomes" id="UP000031599">
    <property type="component" value="Unassembled WGS sequence"/>
</dbReference>
<dbReference type="RefSeq" id="WP_052556244.1">
    <property type="nucleotide sequence ID" value="NZ_JMCC02000105.1"/>
</dbReference>
<accession>A0A0C2CU85</accession>
<gene>
    <name evidence="1" type="ORF">DB30_00488</name>
</gene>
<evidence type="ECO:0000313" key="1">
    <source>
        <dbReference type="EMBL" id="KIG13180.1"/>
    </source>
</evidence>
<sequence>MMTELQADEIDRGVSEFGDLLGALLERNPGALGAVLSDGVDDTIDTAYRPAEISKIDVSIAGAQVGQPMTHLNTASIIFGLGRAQVVIETEESVLITKVLWEKYLLTLLLNRRANFARAMRDFDETAELLLALLR</sequence>
<name>A0A0C2CU85_9BACT</name>
<evidence type="ECO:0000313" key="2">
    <source>
        <dbReference type="Proteomes" id="UP000031599"/>
    </source>
</evidence>
<proteinExistence type="predicted"/>